<gene>
    <name evidence="4" type="ORF">CPB83DRAFT_819631</name>
</gene>
<protein>
    <recommendedName>
        <fullName evidence="3">DUF6534 domain-containing protein</fullName>
    </recommendedName>
</protein>
<keyword evidence="2" id="KW-0812">Transmembrane</keyword>
<feature type="domain" description="DUF6534" evidence="3">
    <location>
        <begin position="167"/>
        <end position="254"/>
    </location>
</feature>
<dbReference type="Pfam" id="PF20152">
    <property type="entry name" value="DUF6534"/>
    <property type="match status" value="1"/>
</dbReference>
<proteinExistence type="predicted"/>
<evidence type="ECO:0000313" key="5">
    <source>
        <dbReference type="Proteomes" id="UP000807306"/>
    </source>
</evidence>
<accession>A0A9P6E8Q4</accession>
<dbReference type="PANTHER" id="PTHR40465:SF1">
    <property type="entry name" value="DUF6534 DOMAIN-CONTAINING PROTEIN"/>
    <property type="match status" value="1"/>
</dbReference>
<feature type="transmembrane region" description="Helical" evidence="2">
    <location>
        <begin position="6"/>
        <end position="32"/>
    </location>
</feature>
<dbReference type="InterPro" id="IPR045339">
    <property type="entry name" value="DUF6534"/>
</dbReference>
<evidence type="ECO:0000256" key="1">
    <source>
        <dbReference type="SAM" id="MobiDB-lite"/>
    </source>
</evidence>
<organism evidence="4 5">
    <name type="scientific">Crepidotus variabilis</name>
    <dbReference type="NCBI Taxonomy" id="179855"/>
    <lineage>
        <taxon>Eukaryota</taxon>
        <taxon>Fungi</taxon>
        <taxon>Dikarya</taxon>
        <taxon>Basidiomycota</taxon>
        <taxon>Agaricomycotina</taxon>
        <taxon>Agaricomycetes</taxon>
        <taxon>Agaricomycetidae</taxon>
        <taxon>Agaricales</taxon>
        <taxon>Agaricineae</taxon>
        <taxon>Crepidotaceae</taxon>
        <taxon>Crepidotus</taxon>
    </lineage>
</organism>
<feature type="transmembrane region" description="Helical" evidence="2">
    <location>
        <begin position="80"/>
        <end position="99"/>
    </location>
</feature>
<keyword evidence="5" id="KW-1185">Reference proteome</keyword>
<keyword evidence="2" id="KW-1133">Transmembrane helix</keyword>
<dbReference type="Proteomes" id="UP000807306">
    <property type="component" value="Unassembled WGS sequence"/>
</dbReference>
<name>A0A9P6E8Q4_9AGAR</name>
<comment type="caution">
    <text evidence="4">The sequence shown here is derived from an EMBL/GenBank/DDBJ whole genome shotgun (WGS) entry which is preliminary data.</text>
</comment>
<sequence>MTLLDSTLGAAFLGCIAAAIFYGVTSVQAFIYFQNQRDGKLFQLLIFSLWVCDSLHLAVTIHGMYWYLVTNFGKLGSIAYPVWSLVAGVYFTNLSDIAVRGVYSHRLFVLCGRGRRVLRILLPAIVTTLAVVVFVCGVAFGSFAFELKTFDRLNHVSILLYLSFAAAVIADLTVAISLCILFFRSRTGIKRTDSILSLLMAFSINTGLLTSLFAIACFVTYALWPSRFVFLGLYFPLSKLYVNSLFASLNARQSLRFTKERLSTEPTANHHDGVSTQIVFPMHSRSSGTAPSGSKTVEGEDQDAS</sequence>
<reference evidence="4" key="1">
    <citation type="submission" date="2020-11" db="EMBL/GenBank/DDBJ databases">
        <authorList>
            <consortium name="DOE Joint Genome Institute"/>
            <person name="Ahrendt S."/>
            <person name="Riley R."/>
            <person name="Andreopoulos W."/>
            <person name="Labutti K."/>
            <person name="Pangilinan J."/>
            <person name="Ruiz-Duenas F.J."/>
            <person name="Barrasa J.M."/>
            <person name="Sanchez-Garcia M."/>
            <person name="Camarero S."/>
            <person name="Miyauchi S."/>
            <person name="Serrano A."/>
            <person name="Linde D."/>
            <person name="Babiker R."/>
            <person name="Drula E."/>
            <person name="Ayuso-Fernandez I."/>
            <person name="Pacheco R."/>
            <person name="Padilla G."/>
            <person name="Ferreira P."/>
            <person name="Barriuso J."/>
            <person name="Kellner H."/>
            <person name="Castanera R."/>
            <person name="Alfaro M."/>
            <person name="Ramirez L."/>
            <person name="Pisabarro A.G."/>
            <person name="Kuo A."/>
            <person name="Tritt A."/>
            <person name="Lipzen A."/>
            <person name="He G."/>
            <person name="Yan M."/>
            <person name="Ng V."/>
            <person name="Cullen D."/>
            <person name="Martin F."/>
            <person name="Rosso M.-N."/>
            <person name="Henrissat B."/>
            <person name="Hibbett D."/>
            <person name="Martinez A.T."/>
            <person name="Grigoriev I.V."/>
        </authorList>
    </citation>
    <scope>NUCLEOTIDE SEQUENCE</scope>
    <source>
        <strain evidence="4">CBS 506.95</strain>
    </source>
</reference>
<feature type="transmembrane region" description="Helical" evidence="2">
    <location>
        <begin position="44"/>
        <end position="68"/>
    </location>
</feature>
<evidence type="ECO:0000313" key="4">
    <source>
        <dbReference type="EMBL" id="KAF9524786.1"/>
    </source>
</evidence>
<dbReference type="EMBL" id="MU157893">
    <property type="protein sequence ID" value="KAF9524786.1"/>
    <property type="molecule type" value="Genomic_DNA"/>
</dbReference>
<keyword evidence="2" id="KW-0472">Membrane</keyword>
<dbReference type="PANTHER" id="PTHR40465">
    <property type="entry name" value="CHROMOSOME 1, WHOLE GENOME SHOTGUN SEQUENCE"/>
    <property type="match status" value="1"/>
</dbReference>
<dbReference type="OrthoDB" id="2745105at2759"/>
<evidence type="ECO:0000259" key="3">
    <source>
        <dbReference type="Pfam" id="PF20152"/>
    </source>
</evidence>
<feature type="compositionally biased region" description="Polar residues" evidence="1">
    <location>
        <begin position="284"/>
        <end position="295"/>
    </location>
</feature>
<feature type="transmembrane region" description="Helical" evidence="2">
    <location>
        <begin position="120"/>
        <end position="145"/>
    </location>
</feature>
<feature type="region of interest" description="Disordered" evidence="1">
    <location>
        <begin position="284"/>
        <end position="305"/>
    </location>
</feature>
<feature type="transmembrane region" description="Helical" evidence="2">
    <location>
        <begin position="157"/>
        <end position="183"/>
    </location>
</feature>
<feature type="transmembrane region" description="Helical" evidence="2">
    <location>
        <begin position="195"/>
        <end position="224"/>
    </location>
</feature>
<dbReference type="AlphaFoldDB" id="A0A9P6E8Q4"/>
<evidence type="ECO:0000256" key="2">
    <source>
        <dbReference type="SAM" id="Phobius"/>
    </source>
</evidence>
<feature type="transmembrane region" description="Helical" evidence="2">
    <location>
        <begin position="230"/>
        <end position="251"/>
    </location>
</feature>